<dbReference type="EMBL" id="NOXG01000003">
    <property type="protein sequence ID" value="PYD76212.1"/>
    <property type="molecule type" value="Genomic_DNA"/>
</dbReference>
<dbReference type="AlphaFoldDB" id="A0A318QFR5"/>
<accession>A0A318QFR5</accession>
<organism evidence="1 2">
    <name type="scientific">Novacetimonas pomaceti</name>
    <dbReference type="NCBI Taxonomy" id="2021998"/>
    <lineage>
        <taxon>Bacteria</taxon>
        <taxon>Pseudomonadati</taxon>
        <taxon>Pseudomonadota</taxon>
        <taxon>Alphaproteobacteria</taxon>
        <taxon>Acetobacterales</taxon>
        <taxon>Acetobacteraceae</taxon>
        <taxon>Novacetimonas</taxon>
    </lineage>
</organism>
<sequence length="64" mass="7351">METVCPVFSSCHENPDDIRQLAIQPRQMCHAYRHAAWVVCAQARRHADIPFDTSAKDGRFYCIS</sequence>
<reference evidence="1 2" key="1">
    <citation type="submission" date="2017-07" db="EMBL/GenBank/DDBJ databases">
        <title>A draft genome sequence of Komagataeibacter sp. T5K1.</title>
        <authorList>
            <person name="Skraban J."/>
            <person name="Cleenwerck I."/>
            <person name="Vandamme P."/>
            <person name="Trcek J."/>
        </authorList>
    </citation>
    <scope>NUCLEOTIDE SEQUENCE [LARGE SCALE GENOMIC DNA]</scope>
    <source>
        <strain evidence="1 2">T5K1</strain>
    </source>
</reference>
<comment type="caution">
    <text evidence="1">The sequence shown here is derived from an EMBL/GenBank/DDBJ whole genome shotgun (WGS) entry which is preliminary data.</text>
</comment>
<gene>
    <name evidence="1" type="ORF">CFR71_05005</name>
</gene>
<name>A0A318QFR5_9PROT</name>
<evidence type="ECO:0000313" key="2">
    <source>
        <dbReference type="Proteomes" id="UP000247609"/>
    </source>
</evidence>
<dbReference type="Proteomes" id="UP000247609">
    <property type="component" value="Unassembled WGS sequence"/>
</dbReference>
<protein>
    <submittedName>
        <fullName evidence="1">Uncharacterized protein</fullName>
    </submittedName>
</protein>
<proteinExistence type="predicted"/>
<evidence type="ECO:0000313" key="1">
    <source>
        <dbReference type="EMBL" id="PYD76212.1"/>
    </source>
</evidence>